<feature type="region of interest" description="Disordered" evidence="1">
    <location>
        <begin position="22"/>
        <end position="41"/>
    </location>
</feature>
<dbReference type="Proteomes" id="UP000824221">
    <property type="component" value="Unassembled WGS sequence"/>
</dbReference>
<reference evidence="2" key="1">
    <citation type="journal article" date="2021" name="PeerJ">
        <title>Extensive microbial diversity within the chicken gut microbiome revealed by metagenomics and culture.</title>
        <authorList>
            <person name="Gilroy R."/>
            <person name="Ravi A."/>
            <person name="Getino M."/>
            <person name="Pursley I."/>
            <person name="Horton D.L."/>
            <person name="Alikhan N.F."/>
            <person name="Baker D."/>
            <person name="Gharbi K."/>
            <person name="Hall N."/>
            <person name="Watson M."/>
            <person name="Adriaenssens E.M."/>
            <person name="Foster-Nyarko E."/>
            <person name="Jarju S."/>
            <person name="Secka A."/>
            <person name="Antonio M."/>
            <person name="Oren A."/>
            <person name="Chaudhuri R.R."/>
            <person name="La Ragione R."/>
            <person name="Hildebrand F."/>
            <person name="Pallen M.J."/>
        </authorList>
    </citation>
    <scope>NUCLEOTIDE SEQUENCE</scope>
    <source>
        <strain evidence="2">CHK156-179</strain>
    </source>
</reference>
<gene>
    <name evidence="2" type="ORF">H9797_01815</name>
</gene>
<feature type="compositionally biased region" description="Basic and acidic residues" evidence="1">
    <location>
        <begin position="22"/>
        <end position="40"/>
    </location>
</feature>
<organism evidence="2 3">
    <name type="scientific">Candidatus Gallimonas gallistercoris</name>
    <dbReference type="NCBI Taxonomy" id="2838602"/>
    <lineage>
        <taxon>Bacteria</taxon>
        <taxon>Bacillati</taxon>
        <taxon>Bacillota</taxon>
        <taxon>Clostridia</taxon>
        <taxon>Candidatus Gallimonas</taxon>
    </lineage>
</organism>
<dbReference type="EMBL" id="DXAJ01000031">
    <property type="protein sequence ID" value="HJA02104.1"/>
    <property type="molecule type" value="Genomic_DNA"/>
</dbReference>
<accession>A0A9D2H1N0</accession>
<name>A0A9D2H1N0_9FIRM</name>
<evidence type="ECO:0000313" key="3">
    <source>
        <dbReference type="Proteomes" id="UP000824221"/>
    </source>
</evidence>
<dbReference type="AlphaFoldDB" id="A0A9D2H1N0"/>
<proteinExistence type="predicted"/>
<comment type="caution">
    <text evidence="2">The sequence shown here is derived from an EMBL/GenBank/DDBJ whole genome shotgun (WGS) entry which is preliminary data.</text>
</comment>
<evidence type="ECO:0000256" key="1">
    <source>
        <dbReference type="SAM" id="MobiDB-lite"/>
    </source>
</evidence>
<evidence type="ECO:0000313" key="2">
    <source>
        <dbReference type="EMBL" id="HJA02104.1"/>
    </source>
</evidence>
<reference evidence="2" key="2">
    <citation type="submission" date="2021-04" db="EMBL/GenBank/DDBJ databases">
        <authorList>
            <person name="Gilroy R."/>
        </authorList>
    </citation>
    <scope>NUCLEOTIDE SEQUENCE</scope>
    <source>
        <strain evidence="2">CHK156-179</strain>
    </source>
</reference>
<protein>
    <submittedName>
        <fullName evidence="2">YolD-like family protein</fullName>
    </submittedName>
</protein>
<sequence length="123" mass="14209">MDRSERAKQFAPFDALRGLREALERKEREHERQEKRMRTEEETEALERVLPLLSRGKKVEALFFEGGFYLQARGTVEDVDLIRRTIRIGDGSLSFEDVYYFKLLGADGKAGAAEQKPEEDGEQ</sequence>